<dbReference type="InterPro" id="IPR012338">
    <property type="entry name" value="Beta-lactam/transpept-like"/>
</dbReference>
<comment type="catalytic activity">
    <reaction evidence="13">
        <text>Preferential cleavage: (Ac)2-L-Lys-D-Ala-|-D-Ala. Also transpeptidation of peptidyl-alanyl moieties that are N-acyl substituents of D-alanine.</text>
        <dbReference type="EC" id="3.4.16.4"/>
    </reaction>
</comment>
<evidence type="ECO:0000256" key="10">
    <source>
        <dbReference type="ARBA" id="ARBA00022984"/>
    </source>
</evidence>
<dbReference type="InterPro" id="IPR036950">
    <property type="entry name" value="PBP_transglycosylase"/>
</dbReference>
<keyword evidence="11" id="KW-0511">Multifunctional enzyme</keyword>
<dbReference type="PANTHER" id="PTHR32282">
    <property type="entry name" value="BINDING PROTEIN TRANSPEPTIDASE, PUTATIVE-RELATED"/>
    <property type="match status" value="1"/>
</dbReference>
<dbReference type="GO" id="GO:0009002">
    <property type="term" value="F:serine-type D-Ala-D-Ala carboxypeptidase activity"/>
    <property type="evidence" value="ECO:0007669"/>
    <property type="project" value="UniProtKB-EC"/>
</dbReference>
<reference evidence="19 20" key="1">
    <citation type="submission" date="2019-06" db="EMBL/GenBank/DDBJ databases">
        <authorList>
            <person name="Li M."/>
        </authorList>
    </citation>
    <scope>NUCLEOTIDE SEQUENCE [LARGE SCALE GENOMIC DNA]</scope>
    <source>
        <strain evidence="19 20">BGMRC2036</strain>
    </source>
</reference>
<dbReference type="FunFam" id="1.10.3810.10:FF:000001">
    <property type="entry name" value="Penicillin-binding protein 1A"/>
    <property type="match status" value="1"/>
</dbReference>
<dbReference type="InterPro" id="IPR001264">
    <property type="entry name" value="Glyco_trans_51"/>
</dbReference>
<evidence type="ECO:0000256" key="2">
    <source>
        <dbReference type="ARBA" id="ARBA00007090"/>
    </source>
</evidence>
<dbReference type="NCBIfam" id="TIGR02074">
    <property type="entry name" value="PBP_1a_fam"/>
    <property type="match status" value="1"/>
</dbReference>
<dbReference type="Pfam" id="PF00905">
    <property type="entry name" value="Transpeptidase"/>
    <property type="match status" value="1"/>
</dbReference>
<keyword evidence="16" id="KW-0472">Membrane</keyword>
<dbReference type="GO" id="GO:0008955">
    <property type="term" value="F:peptidoglycan glycosyltransferase activity"/>
    <property type="evidence" value="ECO:0007669"/>
    <property type="project" value="UniProtKB-EC"/>
</dbReference>
<keyword evidence="4" id="KW-0121">Carboxypeptidase</keyword>
<gene>
    <name evidence="19" type="ORF">FJU08_04910</name>
</gene>
<dbReference type="GO" id="GO:0071555">
    <property type="term" value="P:cell wall organization"/>
    <property type="evidence" value="ECO:0007669"/>
    <property type="project" value="UniProtKB-KW"/>
</dbReference>
<dbReference type="UniPathway" id="UPA00219"/>
<evidence type="ECO:0000256" key="11">
    <source>
        <dbReference type="ARBA" id="ARBA00023268"/>
    </source>
</evidence>
<evidence type="ECO:0000313" key="20">
    <source>
        <dbReference type="Proteomes" id="UP000318801"/>
    </source>
</evidence>
<evidence type="ECO:0000256" key="7">
    <source>
        <dbReference type="ARBA" id="ARBA00022679"/>
    </source>
</evidence>
<dbReference type="Gene3D" id="1.10.3810.10">
    <property type="entry name" value="Biosynthetic peptidoglycan transglycosylase-like"/>
    <property type="match status" value="1"/>
</dbReference>
<keyword evidence="10" id="KW-0573">Peptidoglycan synthesis</keyword>
<evidence type="ECO:0000256" key="16">
    <source>
        <dbReference type="SAM" id="Phobius"/>
    </source>
</evidence>
<dbReference type="RefSeq" id="WP_141147862.1">
    <property type="nucleotide sequence ID" value="NZ_VHLG01000002.1"/>
</dbReference>
<dbReference type="EMBL" id="VHLG01000002">
    <property type="protein sequence ID" value="TPW32351.1"/>
    <property type="molecule type" value="Genomic_DNA"/>
</dbReference>
<keyword evidence="7" id="KW-0808">Transferase</keyword>
<keyword evidence="20" id="KW-1185">Reference proteome</keyword>
<comment type="pathway">
    <text evidence="1">Cell wall biogenesis; peptidoglycan biosynthesis.</text>
</comment>
<dbReference type="InterPro" id="IPR001460">
    <property type="entry name" value="PCN-bd_Tpept"/>
</dbReference>
<evidence type="ECO:0000256" key="5">
    <source>
        <dbReference type="ARBA" id="ARBA00022670"/>
    </source>
</evidence>
<keyword evidence="8" id="KW-0378">Hydrolase</keyword>
<evidence type="ECO:0000256" key="1">
    <source>
        <dbReference type="ARBA" id="ARBA00004752"/>
    </source>
</evidence>
<evidence type="ECO:0000259" key="17">
    <source>
        <dbReference type="Pfam" id="PF00905"/>
    </source>
</evidence>
<evidence type="ECO:0000256" key="8">
    <source>
        <dbReference type="ARBA" id="ARBA00022801"/>
    </source>
</evidence>
<sequence length="720" mass="76378">MAGKKKARTKHEPSLFDNDKTPPQRRSTGSGKGKSKKSSARRKTSRGPITRTARFVLYWGAIAAVWCVVAVAGIVIYYGAQMPSASTWAIPDRPPNVKIVAVDGSLIANRGVTGGEAVPLSDMSPYIPEAIVAIEDKRFYSHFAIDPIGLGRALVTNLISGHTVQGGSTLTQQLAKNLFLSPDRTLERKVQEVLLAVWLETKFTKDQILELYLNRVYFGSGAYGVEAASQRYFHKSASDVTLGEAALLAGLVKAPSRLSPAHDPKAAEDRAQVVLTAMHDQGMIDDEDMTAAMARKPTKAPSYWSGAQHYAADMVMSDLPDLIGDVKGDIIVHTTIDPHLEKAGEEAIQNTLDSKGQKYRVSQGALVAVDATGAVRAVVGGRDYAKSQYNRAATAKRQPGSAFKPFVYASALEIGDWPDSVRNDAPIKIGDWTPENYEKTYEGPITLTEALAHSVNTIAAQLVMEAGPDHVVKLAHRLGIESDIAPNASIALGTSEVTLMELTSAYTAFMNGGYKATPYLVSSIETSSGKSLYKADFGAPPRVLAPQVAANMDGMLMHVVTEGTGRRAAIDGWQVAGKTGTTQSSRDALFIGFTSNLTAGIWLGNDDNSPMKGVTGGTLPAETWHNFMAAAHKGLTPKPLYGGGRLIEPSSAPAVAGNGGTTTITDFLGRLSGNGQQSAPPTGSASQNNQAMPVPPGDVGTQQPQPARRSGGWLQLLGGG</sequence>
<feature type="compositionally biased region" description="Polar residues" evidence="15">
    <location>
        <begin position="673"/>
        <end position="691"/>
    </location>
</feature>
<evidence type="ECO:0000259" key="18">
    <source>
        <dbReference type="Pfam" id="PF00912"/>
    </source>
</evidence>
<evidence type="ECO:0000256" key="3">
    <source>
        <dbReference type="ARBA" id="ARBA00007739"/>
    </source>
</evidence>
<feature type="domain" description="Glycosyl transferase family 51" evidence="18">
    <location>
        <begin position="114"/>
        <end position="279"/>
    </location>
</feature>
<accession>A0A506UG45</accession>
<organism evidence="19 20">
    <name type="scientific">Martelella alba</name>
    <dbReference type="NCBI Taxonomy" id="2590451"/>
    <lineage>
        <taxon>Bacteria</taxon>
        <taxon>Pseudomonadati</taxon>
        <taxon>Pseudomonadota</taxon>
        <taxon>Alphaproteobacteria</taxon>
        <taxon>Hyphomicrobiales</taxon>
        <taxon>Aurantimonadaceae</taxon>
        <taxon>Martelella</taxon>
    </lineage>
</organism>
<evidence type="ECO:0000256" key="15">
    <source>
        <dbReference type="SAM" id="MobiDB-lite"/>
    </source>
</evidence>
<evidence type="ECO:0000256" key="4">
    <source>
        <dbReference type="ARBA" id="ARBA00022645"/>
    </source>
</evidence>
<feature type="transmembrane region" description="Helical" evidence="16">
    <location>
        <begin position="55"/>
        <end position="80"/>
    </location>
</feature>
<proteinExistence type="inferred from homology"/>
<comment type="similarity">
    <text evidence="2">In the C-terminal section; belongs to the transpeptidase family.</text>
</comment>
<evidence type="ECO:0000256" key="12">
    <source>
        <dbReference type="ARBA" id="ARBA00023316"/>
    </source>
</evidence>
<feature type="region of interest" description="Disordered" evidence="15">
    <location>
        <begin position="652"/>
        <end position="720"/>
    </location>
</feature>
<feature type="region of interest" description="Disordered" evidence="15">
    <location>
        <begin position="1"/>
        <end position="46"/>
    </location>
</feature>
<evidence type="ECO:0000313" key="19">
    <source>
        <dbReference type="EMBL" id="TPW32351.1"/>
    </source>
</evidence>
<keyword evidence="16" id="KW-0812">Transmembrane</keyword>
<keyword evidence="16" id="KW-1133">Transmembrane helix</keyword>
<dbReference type="InterPro" id="IPR023346">
    <property type="entry name" value="Lysozyme-like_dom_sf"/>
</dbReference>
<comment type="caution">
    <text evidence="19">The sequence shown here is derived from an EMBL/GenBank/DDBJ whole genome shotgun (WGS) entry which is preliminary data.</text>
</comment>
<dbReference type="GO" id="GO:0030288">
    <property type="term" value="C:outer membrane-bounded periplasmic space"/>
    <property type="evidence" value="ECO:0007669"/>
    <property type="project" value="TreeGrafter"/>
</dbReference>
<dbReference type="SUPFAM" id="SSF53955">
    <property type="entry name" value="Lysozyme-like"/>
    <property type="match status" value="1"/>
</dbReference>
<dbReference type="PANTHER" id="PTHR32282:SF33">
    <property type="entry name" value="PEPTIDOGLYCAN GLYCOSYLTRANSFERASE"/>
    <property type="match status" value="1"/>
</dbReference>
<dbReference type="GO" id="GO:0009252">
    <property type="term" value="P:peptidoglycan biosynthetic process"/>
    <property type="evidence" value="ECO:0007669"/>
    <property type="project" value="UniProtKB-UniPathway"/>
</dbReference>
<dbReference type="SUPFAM" id="SSF56601">
    <property type="entry name" value="beta-lactamase/transpeptidase-like"/>
    <property type="match status" value="1"/>
</dbReference>
<evidence type="ECO:0000256" key="14">
    <source>
        <dbReference type="ARBA" id="ARBA00049902"/>
    </source>
</evidence>
<keyword evidence="9" id="KW-0133">Cell shape</keyword>
<dbReference type="Proteomes" id="UP000318801">
    <property type="component" value="Unassembled WGS sequence"/>
</dbReference>
<dbReference type="GO" id="GO:0008658">
    <property type="term" value="F:penicillin binding"/>
    <property type="evidence" value="ECO:0007669"/>
    <property type="project" value="InterPro"/>
</dbReference>
<keyword evidence="5" id="KW-0645">Protease</keyword>
<feature type="compositionally biased region" description="Basic and acidic residues" evidence="15">
    <location>
        <begin position="10"/>
        <end position="22"/>
    </location>
</feature>
<dbReference type="InterPro" id="IPR050396">
    <property type="entry name" value="Glycosyltr_51/Transpeptidase"/>
</dbReference>
<dbReference type="GO" id="GO:0008360">
    <property type="term" value="P:regulation of cell shape"/>
    <property type="evidence" value="ECO:0007669"/>
    <property type="project" value="UniProtKB-KW"/>
</dbReference>
<name>A0A506UG45_9HYPH</name>
<feature type="compositionally biased region" description="Basic residues" evidence="15">
    <location>
        <begin position="33"/>
        <end position="45"/>
    </location>
</feature>
<dbReference type="Gene3D" id="3.40.710.10">
    <property type="entry name" value="DD-peptidase/beta-lactamase superfamily"/>
    <property type="match status" value="1"/>
</dbReference>
<evidence type="ECO:0000256" key="13">
    <source>
        <dbReference type="ARBA" id="ARBA00034000"/>
    </source>
</evidence>
<dbReference type="Pfam" id="PF00912">
    <property type="entry name" value="Transgly"/>
    <property type="match status" value="1"/>
</dbReference>
<feature type="domain" description="Penicillin-binding protein transpeptidase" evidence="17">
    <location>
        <begin position="365"/>
        <end position="586"/>
    </location>
</feature>
<dbReference type="AlphaFoldDB" id="A0A506UG45"/>
<keyword evidence="12" id="KW-0961">Cell wall biogenesis/degradation</keyword>
<keyword evidence="6" id="KW-0328">Glycosyltransferase</keyword>
<dbReference type="OrthoDB" id="9766909at2"/>
<evidence type="ECO:0000256" key="9">
    <source>
        <dbReference type="ARBA" id="ARBA00022960"/>
    </source>
</evidence>
<comment type="similarity">
    <text evidence="3">In the N-terminal section; belongs to the glycosyltransferase 51 family.</text>
</comment>
<protein>
    <submittedName>
        <fullName evidence="19">Penicillin-binding protein</fullName>
    </submittedName>
</protein>
<evidence type="ECO:0000256" key="6">
    <source>
        <dbReference type="ARBA" id="ARBA00022676"/>
    </source>
</evidence>
<comment type="catalytic activity">
    <reaction evidence="14">
        <text>[GlcNAc-(1-&gt;4)-Mur2Ac(oyl-L-Ala-gamma-D-Glu-L-Lys-D-Ala-D-Ala)](n)-di-trans,octa-cis-undecaprenyl diphosphate + beta-D-GlcNAc-(1-&gt;4)-Mur2Ac(oyl-L-Ala-gamma-D-Glu-L-Lys-D-Ala-D-Ala)-di-trans,octa-cis-undecaprenyl diphosphate = [GlcNAc-(1-&gt;4)-Mur2Ac(oyl-L-Ala-gamma-D-Glu-L-Lys-D-Ala-D-Ala)](n+1)-di-trans,octa-cis-undecaprenyl diphosphate + di-trans,octa-cis-undecaprenyl diphosphate + H(+)</text>
        <dbReference type="Rhea" id="RHEA:23708"/>
        <dbReference type="Rhea" id="RHEA-COMP:9602"/>
        <dbReference type="Rhea" id="RHEA-COMP:9603"/>
        <dbReference type="ChEBI" id="CHEBI:15378"/>
        <dbReference type="ChEBI" id="CHEBI:58405"/>
        <dbReference type="ChEBI" id="CHEBI:60033"/>
        <dbReference type="ChEBI" id="CHEBI:78435"/>
        <dbReference type="EC" id="2.4.99.28"/>
    </reaction>
</comment>
<dbReference type="GO" id="GO:0006508">
    <property type="term" value="P:proteolysis"/>
    <property type="evidence" value="ECO:0007669"/>
    <property type="project" value="UniProtKB-KW"/>
</dbReference>